<comment type="caution">
    <text evidence="2">The sequence shown here is derived from an EMBL/GenBank/DDBJ whole genome shotgun (WGS) entry which is preliminary data.</text>
</comment>
<dbReference type="Pfam" id="PF12715">
    <property type="entry name" value="Abhydrolase_7"/>
    <property type="match status" value="1"/>
</dbReference>
<name>A0A3L7Z4S3_9BACE</name>
<evidence type="ECO:0008006" key="4">
    <source>
        <dbReference type="Google" id="ProtNLM"/>
    </source>
</evidence>
<dbReference type="Gene3D" id="3.40.50.1820">
    <property type="entry name" value="alpha/beta hydrolase"/>
    <property type="match status" value="1"/>
</dbReference>
<dbReference type="InterPro" id="IPR025890">
    <property type="entry name" value="Abhydrolase_bac"/>
</dbReference>
<evidence type="ECO:0000256" key="1">
    <source>
        <dbReference type="SAM" id="SignalP"/>
    </source>
</evidence>
<reference evidence="2 3" key="1">
    <citation type="submission" date="2018-09" db="EMBL/GenBank/DDBJ databases">
        <title>Murine metabolic-syndrome-specific gut microbial biobank.</title>
        <authorList>
            <person name="Liu C."/>
        </authorList>
    </citation>
    <scope>NUCLEOTIDE SEQUENCE [LARGE SCALE GENOMIC DNA]</scope>
    <source>
        <strain evidence="2 3">0.1X-D8-26</strain>
    </source>
</reference>
<dbReference type="EMBL" id="RAZM01000002">
    <property type="protein sequence ID" value="RLT81661.1"/>
    <property type="molecule type" value="Genomic_DNA"/>
</dbReference>
<protein>
    <recommendedName>
        <fullName evidence="4">Abhydrolase family protein</fullName>
    </recommendedName>
</protein>
<organism evidence="2 3">
    <name type="scientific">Bacteroides acidifaciens</name>
    <dbReference type="NCBI Taxonomy" id="85831"/>
    <lineage>
        <taxon>Bacteria</taxon>
        <taxon>Pseudomonadati</taxon>
        <taxon>Bacteroidota</taxon>
        <taxon>Bacteroidia</taxon>
        <taxon>Bacteroidales</taxon>
        <taxon>Bacteroidaceae</taxon>
        <taxon>Bacteroides</taxon>
    </lineage>
</organism>
<dbReference type="SUPFAM" id="SSF53474">
    <property type="entry name" value="alpha/beta-Hydrolases"/>
    <property type="match status" value="1"/>
</dbReference>
<keyword evidence="1" id="KW-0732">Signal</keyword>
<dbReference type="PANTHER" id="PTHR22946">
    <property type="entry name" value="DIENELACTONE HYDROLASE DOMAIN-CONTAINING PROTEIN-RELATED"/>
    <property type="match status" value="1"/>
</dbReference>
<feature type="chain" id="PRO_5018338264" description="Abhydrolase family protein" evidence="1">
    <location>
        <begin position="21"/>
        <end position="414"/>
    </location>
</feature>
<dbReference type="STRING" id="1235814.GCA_000613385_00932"/>
<dbReference type="Proteomes" id="UP000267159">
    <property type="component" value="Unassembled WGS sequence"/>
</dbReference>
<evidence type="ECO:0000313" key="2">
    <source>
        <dbReference type="EMBL" id="RLT81661.1"/>
    </source>
</evidence>
<dbReference type="AlphaFoldDB" id="A0A3L7Z4S3"/>
<sequence>MKKNIIAVLLLLLVHANSLAQIPDVTGREHTIIQSERQDGRFLSTYGVVHAMLANIKPECAFQPDMTAEEFREWQHKVRKSMQEIMKFPEVKDMSSPKRLYSKQCDGYKLEKWEFYPLLECVSTFLVLIPDSLRQPVPAILCIPGSGGSKEGFAGEPGVAPRLNDDYLNPKVTMARNFAKAGYVAVAVDNPAAGEVSDLERYARGRNYNYDLVSRILLELGWSYLGYTSFLDMQVLQWMKTQSYIRKDRIIVSGFSLGTEPLMVLGTLDTSIYAFVYNDFLCHTQERALVMTAPDKTGIRPFPNSIRHLIPDFWRKFNFPDIVASLAPRPVILTEGGLDRDLDLVRAAYKMTGRLENVEIHHYPKYADPHSRTDIKALPEGLDRNEFYKLVNVDGGNHYFKSELILPWLKKHLE</sequence>
<gene>
    <name evidence="2" type="ORF">D7Y07_01110</name>
</gene>
<accession>A0A3L7Z4S3</accession>
<dbReference type="InterPro" id="IPR050261">
    <property type="entry name" value="FrsA_esterase"/>
</dbReference>
<feature type="signal peptide" evidence="1">
    <location>
        <begin position="1"/>
        <end position="20"/>
    </location>
</feature>
<proteinExistence type="predicted"/>
<evidence type="ECO:0000313" key="3">
    <source>
        <dbReference type="Proteomes" id="UP000267159"/>
    </source>
</evidence>
<dbReference type="RefSeq" id="WP_121765233.1">
    <property type="nucleotide sequence ID" value="NZ_CAMRUR010000158.1"/>
</dbReference>
<dbReference type="InterPro" id="IPR029058">
    <property type="entry name" value="AB_hydrolase_fold"/>
</dbReference>